<dbReference type="EMBL" id="KP211893">
    <property type="protein sequence ID" value="ANV80564.1"/>
    <property type="molecule type" value="Genomic_DNA"/>
</dbReference>
<reference evidence="2" key="1">
    <citation type="submission" date="2014-11" db="EMBL/GenBank/DDBJ databases">
        <authorList>
            <person name="Zhu J."/>
            <person name="Qi W."/>
            <person name="Song R."/>
        </authorList>
    </citation>
    <scope>NUCLEOTIDE SEQUENCE</scope>
</reference>
<reference evidence="2" key="2">
    <citation type="journal article" date="2015" name="ISME J.">
        <title>A new class of marine Euryarchaeota group II from the Mediterranean deep chlorophyll maximum.</title>
        <authorList>
            <person name="Martin-Cuadrado A.B."/>
            <person name="Garcia-Heredia I."/>
            <person name="Molto A.G."/>
            <person name="Lopez-Ubeda R."/>
            <person name="Kimes N."/>
            <person name="Lopez-Garcia P."/>
            <person name="Moreira D."/>
            <person name="Rodriguez-Valera F."/>
        </authorList>
    </citation>
    <scope>NUCLEOTIDE SEQUENCE</scope>
</reference>
<dbReference type="Gene3D" id="1.10.150.650">
    <property type="match status" value="1"/>
</dbReference>
<evidence type="ECO:0000313" key="2">
    <source>
        <dbReference type="EMBL" id="ANV80564.1"/>
    </source>
</evidence>
<feature type="domain" description="Polymerase/histidinol phosphatase N-terminal" evidence="1">
    <location>
        <begin position="6"/>
        <end position="71"/>
    </location>
</feature>
<dbReference type="Pfam" id="PF02811">
    <property type="entry name" value="PHP"/>
    <property type="match status" value="1"/>
</dbReference>
<name>A0A1B1TE72_9ARCH</name>
<dbReference type="CDD" id="cd07438">
    <property type="entry name" value="PHP_HisPPase_AMP"/>
    <property type="match status" value="1"/>
</dbReference>
<dbReference type="PANTHER" id="PTHR42924">
    <property type="entry name" value="EXONUCLEASE"/>
    <property type="match status" value="1"/>
</dbReference>
<dbReference type="InterPro" id="IPR003141">
    <property type="entry name" value="Pol/His_phosphatase_N"/>
</dbReference>
<dbReference type="GO" id="GO:0004534">
    <property type="term" value="F:5'-3' RNA exonuclease activity"/>
    <property type="evidence" value="ECO:0007669"/>
    <property type="project" value="TreeGrafter"/>
</dbReference>
<organism evidence="2">
    <name type="scientific">uncultured Poseidoniia archaeon</name>
    <dbReference type="NCBI Taxonomy" id="1697135"/>
    <lineage>
        <taxon>Archaea</taxon>
        <taxon>Methanobacteriati</taxon>
        <taxon>Thermoplasmatota</taxon>
        <taxon>Candidatus Poseidoniia</taxon>
        <taxon>environmental samples</taxon>
    </lineage>
</organism>
<proteinExistence type="predicted"/>
<dbReference type="GO" id="GO:0035312">
    <property type="term" value="F:5'-3' DNA exonuclease activity"/>
    <property type="evidence" value="ECO:0007669"/>
    <property type="project" value="TreeGrafter"/>
</dbReference>
<dbReference type="PANTHER" id="PTHR42924:SF3">
    <property type="entry name" value="POLYMERASE_HISTIDINOL PHOSPHATASE N-TERMINAL DOMAIN-CONTAINING PROTEIN"/>
    <property type="match status" value="1"/>
</dbReference>
<accession>A0A1B1TE72</accession>
<dbReference type="SUPFAM" id="SSF89550">
    <property type="entry name" value="PHP domain-like"/>
    <property type="match status" value="1"/>
</dbReference>
<dbReference type="Gene3D" id="3.20.20.140">
    <property type="entry name" value="Metal-dependent hydrolases"/>
    <property type="match status" value="1"/>
</dbReference>
<evidence type="ECO:0000259" key="1">
    <source>
        <dbReference type="SMART" id="SM00481"/>
    </source>
</evidence>
<protein>
    <recommendedName>
        <fullName evidence="1">Polymerase/histidinol phosphatase N-terminal domain-containing protein</fullName>
    </recommendedName>
</protein>
<sequence length="295" mass="33429">MWTQDFDLHSHSKHSDGIHEVEEVAQMMKDSNVKYWSLTDHDTISGWEEARNAAHKRGIHFIPGVEITCSPGLEADEDELNRLERQGASKSWHLLAYFPKYKDSNKGIEKFEKWLKPLQESRLPRMVKMVEKLEKLGMPISLEKVLQKAGGSVGRPHLAEVMVEEGYVQTKNEAFEIWIGDGMPGHYVQPKPSIEEATKIVHSVGGFVSLAHPLYYGVKPEKLIQYCYDKGVDSIEAFHGSHPDSYRFELWKIADEKGMSITCGSDFHGNNHGHRPGYAVVPFKDLNIDLPSSSN</sequence>
<dbReference type="InterPro" id="IPR004013">
    <property type="entry name" value="PHP_dom"/>
</dbReference>
<dbReference type="InterPro" id="IPR052018">
    <property type="entry name" value="PHP_domain"/>
</dbReference>
<dbReference type="SMART" id="SM00481">
    <property type="entry name" value="POLIIIAc"/>
    <property type="match status" value="1"/>
</dbReference>
<dbReference type="InterPro" id="IPR016195">
    <property type="entry name" value="Pol/histidinol_Pase-like"/>
</dbReference>
<dbReference type="AlphaFoldDB" id="A0A1B1TE72"/>